<sequence length="52" mass="5397">MGVFRGSGISFRGLRHALEILLMVGDAKMLSTPTGGVPLDWAVDVGVLSTPA</sequence>
<evidence type="ECO:0000313" key="1">
    <source>
        <dbReference type="EMBL" id="KLU04274.1"/>
    </source>
</evidence>
<protein>
    <submittedName>
        <fullName evidence="1">Uncharacterized protein</fullName>
    </submittedName>
</protein>
<comment type="caution">
    <text evidence="1">The sequence shown here is derived from an EMBL/GenBank/DDBJ whole genome shotgun (WGS) entry which is preliminary data.</text>
</comment>
<name>A0A0J1EFI5_RHOIS</name>
<accession>A0A0J1EFI5</accession>
<gene>
    <name evidence="1" type="ORF">RISK_003860</name>
</gene>
<dbReference type="PATRIC" id="fig|595434.4.peg.3663"/>
<keyword evidence="2" id="KW-1185">Reference proteome</keyword>
<reference evidence="1" key="1">
    <citation type="submission" date="2015-05" db="EMBL/GenBank/DDBJ databases">
        <title>Permanent draft genome of Rhodopirellula islandicus K833.</title>
        <authorList>
            <person name="Kizina J."/>
            <person name="Richter M."/>
            <person name="Glockner F.O."/>
            <person name="Harder J."/>
        </authorList>
    </citation>
    <scope>NUCLEOTIDE SEQUENCE [LARGE SCALE GENOMIC DNA]</scope>
    <source>
        <strain evidence="1">K833</strain>
    </source>
</reference>
<evidence type="ECO:0000313" key="2">
    <source>
        <dbReference type="Proteomes" id="UP000036367"/>
    </source>
</evidence>
<dbReference type="EMBL" id="LECT01000029">
    <property type="protein sequence ID" value="KLU04274.1"/>
    <property type="molecule type" value="Genomic_DNA"/>
</dbReference>
<dbReference type="AlphaFoldDB" id="A0A0J1EFI5"/>
<dbReference type="Proteomes" id="UP000036367">
    <property type="component" value="Unassembled WGS sequence"/>
</dbReference>
<proteinExistence type="predicted"/>
<organism evidence="1 2">
    <name type="scientific">Rhodopirellula islandica</name>
    <dbReference type="NCBI Taxonomy" id="595434"/>
    <lineage>
        <taxon>Bacteria</taxon>
        <taxon>Pseudomonadati</taxon>
        <taxon>Planctomycetota</taxon>
        <taxon>Planctomycetia</taxon>
        <taxon>Pirellulales</taxon>
        <taxon>Pirellulaceae</taxon>
        <taxon>Rhodopirellula</taxon>
    </lineage>
</organism>